<keyword evidence="2" id="KW-1185">Reference proteome</keyword>
<organism evidence="1 2">
    <name type="scientific">Synechococcus lacustris str. Tous</name>
    <dbReference type="NCBI Taxonomy" id="1910958"/>
    <lineage>
        <taxon>Bacteria</taxon>
        <taxon>Bacillati</taxon>
        <taxon>Cyanobacteriota</taxon>
        <taxon>Cyanophyceae</taxon>
        <taxon>Synechococcales</taxon>
        <taxon>Synechococcaceae</taxon>
        <taxon>Synechococcus</taxon>
    </lineage>
</organism>
<gene>
    <name evidence="1" type="ORF">C7K08_13450</name>
</gene>
<evidence type="ECO:0008006" key="3">
    <source>
        <dbReference type="Google" id="ProtNLM"/>
    </source>
</evidence>
<evidence type="ECO:0000313" key="1">
    <source>
        <dbReference type="EMBL" id="PSI00388.1"/>
    </source>
</evidence>
<evidence type="ECO:0000313" key="2">
    <source>
        <dbReference type="Proteomes" id="UP000240206"/>
    </source>
</evidence>
<accession>A0A2P7EB25</accession>
<dbReference type="Proteomes" id="UP000240206">
    <property type="component" value="Unassembled WGS sequence"/>
</dbReference>
<proteinExistence type="predicted"/>
<name>A0A2P7EB25_9SYNE</name>
<dbReference type="AlphaFoldDB" id="A0A2P7EB25"/>
<dbReference type="EMBL" id="PXVC01000140">
    <property type="protein sequence ID" value="PSI00388.1"/>
    <property type="molecule type" value="Genomic_DNA"/>
</dbReference>
<comment type="caution">
    <text evidence="1">The sequence shown here is derived from an EMBL/GenBank/DDBJ whole genome shotgun (WGS) entry which is preliminary data.</text>
</comment>
<protein>
    <recommendedName>
        <fullName evidence="3">PD-(D/E)XK endonuclease-like domain-containing protein</fullName>
    </recommendedName>
</protein>
<reference evidence="2" key="1">
    <citation type="submission" date="2018-03" db="EMBL/GenBank/DDBJ databases">
        <title>Ecological and genomic features of two cosmopolitan and abundant freshwater picocyanobacteria.</title>
        <authorList>
            <person name="Cabello-Yeves P.J."/>
            <person name="Picazo A."/>
            <person name="Camacho A."/>
            <person name="Callieri C."/>
            <person name="Rosselli R."/>
            <person name="Roda-Garcia J."/>
            <person name="Coutinho F.H."/>
            <person name="Rodriguez-Valera F."/>
        </authorList>
    </citation>
    <scope>NUCLEOTIDE SEQUENCE [LARGE SCALE GENOMIC DNA]</scope>
    <source>
        <strain evidence="2">Tous</strain>
    </source>
</reference>
<sequence length="244" mass="27354">MRARPHHTHPLMTTTLNRWLSPIPGLHRRDPEHRYWLGDLEFPVSITGVIGCLKSDYASERIETTRTTWGPRGNQTHRALELFLQQGQIVAGAQRGTQFRSMGDELLVLAEGDHADWIQPLINHERWQQLQVIASERPTCCTTRRVAGTFDCAYVDQDGRRILADLKTLGPNGSTYSTAAQIGGYMALEATWGHHYDAGQTIWAHPGQLIFGPLLGRFECLSAWAGAWATWKVVSTQPADPLSF</sequence>